<evidence type="ECO:0000256" key="2">
    <source>
        <dbReference type="ARBA" id="ARBA00012980"/>
    </source>
</evidence>
<dbReference type="AlphaFoldDB" id="A0A4S2GXZ3"/>
<evidence type="ECO:0000256" key="12">
    <source>
        <dbReference type="HAMAP-Rule" id="MF_00165"/>
    </source>
</evidence>
<organism evidence="14 15">
    <name type="scientific">Marinicauda algicola</name>
    <dbReference type="NCBI Taxonomy" id="2029849"/>
    <lineage>
        <taxon>Bacteria</taxon>
        <taxon>Pseudomonadati</taxon>
        <taxon>Pseudomonadota</taxon>
        <taxon>Alphaproteobacteria</taxon>
        <taxon>Maricaulales</taxon>
        <taxon>Maricaulaceae</taxon>
        <taxon>Marinicauda</taxon>
    </lineage>
</organism>
<dbReference type="InterPro" id="IPR018095">
    <property type="entry name" value="Thymidylate_kin_CS"/>
</dbReference>
<comment type="function">
    <text evidence="11 12">Phosphorylation of dTMP to form dTDP in both de novo and salvage pathways of dTTP synthesis.</text>
</comment>
<dbReference type="PANTHER" id="PTHR10344">
    <property type="entry name" value="THYMIDYLATE KINASE"/>
    <property type="match status" value="1"/>
</dbReference>
<keyword evidence="7 12" id="KW-0418">Kinase</keyword>
<dbReference type="Gene3D" id="3.40.50.300">
    <property type="entry name" value="P-loop containing nucleotide triphosphate hydrolases"/>
    <property type="match status" value="1"/>
</dbReference>
<evidence type="ECO:0000256" key="8">
    <source>
        <dbReference type="ARBA" id="ARBA00022840"/>
    </source>
</evidence>
<dbReference type="PROSITE" id="PS01331">
    <property type="entry name" value="THYMIDYLATE_KINASE"/>
    <property type="match status" value="1"/>
</dbReference>
<feature type="domain" description="Thymidylate kinase-like" evidence="13">
    <location>
        <begin position="10"/>
        <end position="197"/>
    </location>
</feature>
<dbReference type="EMBL" id="SRXW01000004">
    <property type="protein sequence ID" value="TGY87923.1"/>
    <property type="molecule type" value="Genomic_DNA"/>
</dbReference>
<evidence type="ECO:0000256" key="5">
    <source>
        <dbReference type="ARBA" id="ARBA00022727"/>
    </source>
</evidence>
<feature type="binding site" evidence="12">
    <location>
        <begin position="12"/>
        <end position="19"/>
    </location>
    <ligand>
        <name>ATP</name>
        <dbReference type="ChEBI" id="CHEBI:30616"/>
    </ligand>
</feature>
<dbReference type="GO" id="GO:0006227">
    <property type="term" value="P:dUDP biosynthetic process"/>
    <property type="evidence" value="ECO:0007669"/>
    <property type="project" value="TreeGrafter"/>
</dbReference>
<dbReference type="SUPFAM" id="SSF52540">
    <property type="entry name" value="P-loop containing nucleoside triphosphate hydrolases"/>
    <property type="match status" value="1"/>
</dbReference>
<dbReference type="Pfam" id="PF02223">
    <property type="entry name" value="Thymidylate_kin"/>
    <property type="match status" value="1"/>
</dbReference>
<keyword evidence="6 12" id="KW-0547">Nucleotide-binding</keyword>
<dbReference type="GO" id="GO:0004798">
    <property type="term" value="F:dTMP kinase activity"/>
    <property type="evidence" value="ECO:0007669"/>
    <property type="project" value="UniProtKB-UniRule"/>
</dbReference>
<evidence type="ECO:0000256" key="7">
    <source>
        <dbReference type="ARBA" id="ARBA00022777"/>
    </source>
</evidence>
<evidence type="ECO:0000256" key="11">
    <source>
        <dbReference type="ARBA" id="ARBA00057735"/>
    </source>
</evidence>
<evidence type="ECO:0000313" key="14">
    <source>
        <dbReference type="EMBL" id="TGY87923.1"/>
    </source>
</evidence>
<keyword evidence="15" id="KW-1185">Reference proteome</keyword>
<comment type="similarity">
    <text evidence="1 12">Belongs to the thymidylate kinase family.</text>
</comment>
<gene>
    <name evidence="12" type="primary">tmk</name>
    <name evidence="14" type="ORF">E5163_13500</name>
</gene>
<name>A0A4S2GXZ3_9PROT</name>
<comment type="caution">
    <text evidence="14">The sequence shown here is derived from an EMBL/GenBank/DDBJ whole genome shotgun (WGS) entry which is preliminary data.</text>
</comment>
<dbReference type="EC" id="2.7.4.9" evidence="2 12"/>
<protein>
    <recommendedName>
        <fullName evidence="3 12">Thymidylate kinase</fullName>
        <ecNumber evidence="2 12">2.7.4.9</ecNumber>
    </recommendedName>
    <alternativeName>
        <fullName evidence="9 12">dTMP kinase</fullName>
    </alternativeName>
</protein>
<keyword evidence="8 12" id="KW-0067">ATP-binding</keyword>
<dbReference type="Proteomes" id="UP000308054">
    <property type="component" value="Unassembled WGS sequence"/>
</dbReference>
<dbReference type="CDD" id="cd01672">
    <property type="entry name" value="TMPK"/>
    <property type="match status" value="1"/>
</dbReference>
<dbReference type="GO" id="GO:0005524">
    <property type="term" value="F:ATP binding"/>
    <property type="evidence" value="ECO:0007669"/>
    <property type="project" value="UniProtKB-UniRule"/>
</dbReference>
<dbReference type="PANTHER" id="PTHR10344:SF4">
    <property type="entry name" value="UMP-CMP KINASE 2, MITOCHONDRIAL"/>
    <property type="match status" value="1"/>
</dbReference>
<dbReference type="InterPro" id="IPR027417">
    <property type="entry name" value="P-loop_NTPase"/>
</dbReference>
<evidence type="ECO:0000313" key="15">
    <source>
        <dbReference type="Proteomes" id="UP000308054"/>
    </source>
</evidence>
<dbReference type="GO" id="GO:0005829">
    <property type="term" value="C:cytosol"/>
    <property type="evidence" value="ECO:0007669"/>
    <property type="project" value="TreeGrafter"/>
</dbReference>
<dbReference type="OrthoDB" id="9774907at2"/>
<evidence type="ECO:0000256" key="9">
    <source>
        <dbReference type="ARBA" id="ARBA00029962"/>
    </source>
</evidence>
<comment type="catalytic activity">
    <reaction evidence="10 12">
        <text>dTMP + ATP = dTDP + ADP</text>
        <dbReference type="Rhea" id="RHEA:13517"/>
        <dbReference type="ChEBI" id="CHEBI:30616"/>
        <dbReference type="ChEBI" id="CHEBI:58369"/>
        <dbReference type="ChEBI" id="CHEBI:63528"/>
        <dbReference type="ChEBI" id="CHEBI:456216"/>
        <dbReference type="EC" id="2.7.4.9"/>
    </reaction>
</comment>
<keyword evidence="5 12" id="KW-0545">Nucleotide biosynthesis</keyword>
<dbReference type="GO" id="GO:0006235">
    <property type="term" value="P:dTTP biosynthetic process"/>
    <property type="evidence" value="ECO:0007669"/>
    <property type="project" value="UniProtKB-UniRule"/>
</dbReference>
<proteinExistence type="inferred from homology"/>
<dbReference type="InterPro" id="IPR018094">
    <property type="entry name" value="Thymidylate_kinase"/>
</dbReference>
<dbReference type="FunFam" id="3.40.50.300:FF:000225">
    <property type="entry name" value="Thymidylate kinase"/>
    <property type="match status" value="1"/>
</dbReference>
<dbReference type="HAMAP" id="MF_00165">
    <property type="entry name" value="Thymidylate_kinase"/>
    <property type="match status" value="1"/>
</dbReference>
<dbReference type="GO" id="GO:0006233">
    <property type="term" value="P:dTDP biosynthetic process"/>
    <property type="evidence" value="ECO:0007669"/>
    <property type="project" value="InterPro"/>
</dbReference>
<evidence type="ECO:0000256" key="1">
    <source>
        <dbReference type="ARBA" id="ARBA00009776"/>
    </source>
</evidence>
<evidence type="ECO:0000256" key="6">
    <source>
        <dbReference type="ARBA" id="ARBA00022741"/>
    </source>
</evidence>
<evidence type="ECO:0000256" key="10">
    <source>
        <dbReference type="ARBA" id="ARBA00048743"/>
    </source>
</evidence>
<dbReference type="NCBIfam" id="TIGR00041">
    <property type="entry name" value="DTMP_kinase"/>
    <property type="match status" value="1"/>
</dbReference>
<evidence type="ECO:0000259" key="13">
    <source>
        <dbReference type="Pfam" id="PF02223"/>
    </source>
</evidence>
<evidence type="ECO:0000256" key="3">
    <source>
        <dbReference type="ARBA" id="ARBA00017144"/>
    </source>
</evidence>
<sequence>MAGRGRFITLEGGEGAGKSTLARRLAEELTRRGIEVDVTREPGGTDNAEAIRELLVTGDTRRWSALSETLLFHAARVDHLENRIRPALERGVWVICDRFADSTRAYQGAAGKLERARLDALHEAVLGEFEPDLTLILDLDPQIGLERARERGEAVTRFEKHDLAFHRALREGFLEIAREEPERCAVIDAARDAETIAAEALAIIDRRLKG</sequence>
<reference evidence="14 15" key="1">
    <citation type="journal article" date="2017" name="Int. J. Syst. Evol. Microbiol.">
        <title>Marinicauda algicola sp. nov., isolated from a marine red alga Rhodosorus marinus.</title>
        <authorList>
            <person name="Jeong S.E."/>
            <person name="Jeon S.H."/>
            <person name="Chun B.H."/>
            <person name="Kim D.W."/>
            <person name="Jeon C.O."/>
        </authorList>
    </citation>
    <scope>NUCLEOTIDE SEQUENCE [LARGE SCALE GENOMIC DNA]</scope>
    <source>
        <strain evidence="14 15">JCM 31718</strain>
    </source>
</reference>
<accession>A0A4S2GXZ3</accession>
<evidence type="ECO:0000256" key="4">
    <source>
        <dbReference type="ARBA" id="ARBA00022679"/>
    </source>
</evidence>
<keyword evidence="4 12" id="KW-0808">Transferase</keyword>
<dbReference type="InterPro" id="IPR039430">
    <property type="entry name" value="Thymidylate_kin-like_dom"/>
</dbReference>